<dbReference type="STRING" id="1801677.A2365_00460"/>
<evidence type="ECO:0000313" key="4">
    <source>
        <dbReference type="Proteomes" id="UP000177740"/>
    </source>
</evidence>
<dbReference type="Pfam" id="PF00534">
    <property type="entry name" value="Glycos_transf_1"/>
    <property type="match status" value="1"/>
</dbReference>
<dbReference type="PANTHER" id="PTHR12526">
    <property type="entry name" value="GLYCOSYLTRANSFERASE"/>
    <property type="match status" value="1"/>
</dbReference>
<dbReference type="PANTHER" id="PTHR12526:SF630">
    <property type="entry name" value="GLYCOSYLTRANSFERASE"/>
    <property type="match status" value="1"/>
</dbReference>
<accession>A0A1G2EPF0</accession>
<evidence type="ECO:0000259" key="2">
    <source>
        <dbReference type="Pfam" id="PF13477"/>
    </source>
</evidence>
<dbReference type="Proteomes" id="UP000177740">
    <property type="component" value="Unassembled WGS sequence"/>
</dbReference>
<dbReference type="InterPro" id="IPR001296">
    <property type="entry name" value="Glyco_trans_1"/>
</dbReference>
<protein>
    <recommendedName>
        <fullName evidence="5">Glycosyl transferase family 1</fullName>
    </recommendedName>
</protein>
<evidence type="ECO:0000259" key="1">
    <source>
        <dbReference type="Pfam" id="PF00534"/>
    </source>
</evidence>
<dbReference type="EMBL" id="MHMM01000010">
    <property type="protein sequence ID" value="OGZ27210.1"/>
    <property type="molecule type" value="Genomic_DNA"/>
</dbReference>
<dbReference type="Pfam" id="PF13477">
    <property type="entry name" value="Glyco_trans_4_2"/>
    <property type="match status" value="1"/>
</dbReference>
<reference evidence="3 4" key="1">
    <citation type="journal article" date="2016" name="Nat. Commun.">
        <title>Thousands of microbial genomes shed light on interconnected biogeochemical processes in an aquifer system.</title>
        <authorList>
            <person name="Anantharaman K."/>
            <person name="Brown C.T."/>
            <person name="Hug L.A."/>
            <person name="Sharon I."/>
            <person name="Castelle C.J."/>
            <person name="Probst A.J."/>
            <person name="Thomas B.C."/>
            <person name="Singh A."/>
            <person name="Wilkins M.J."/>
            <person name="Karaoz U."/>
            <person name="Brodie E.L."/>
            <person name="Williams K.H."/>
            <person name="Hubbard S.S."/>
            <person name="Banfield J.F."/>
        </authorList>
    </citation>
    <scope>NUCLEOTIDE SEQUENCE [LARGE SCALE GENOMIC DNA]</scope>
</reference>
<comment type="caution">
    <text evidence="3">The sequence shown here is derived from an EMBL/GenBank/DDBJ whole genome shotgun (WGS) entry which is preliminary data.</text>
</comment>
<dbReference type="AlphaFoldDB" id="A0A1G2EPF0"/>
<feature type="domain" description="Glycosyltransferase subfamily 4-like N-terminal" evidence="2">
    <location>
        <begin position="11"/>
        <end position="142"/>
    </location>
</feature>
<dbReference type="Gene3D" id="3.40.50.2000">
    <property type="entry name" value="Glycogen Phosphorylase B"/>
    <property type="match status" value="2"/>
</dbReference>
<gene>
    <name evidence="3" type="ORF">A2365_00460</name>
</gene>
<evidence type="ECO:0000313" key="3">
    <source>
        <dbReference type="EMBL" id="OGZ27210.1"/>
    </source>
</evidence>
<dbReference type="SUPFAM" id="SSF53756">
    <property type="entry name" value="UDP-Glycosyltransferase/glycogen phosphorylase"/>
    <property type="match status" value="1"/>
</dbReference>
<sequence>MCYVTNIDQSARFILFNQLKFLKKEGYDVHIVCSEGKLLEDIEREGIKVKTVRFKRKISPFYDLWTLFRLFFYFSKEKFTIVHTHTPKPGFLGQLAAKLSGVPIIFNTIHGFYFQEKDKKTRKLFYVFVEWIAAKCSDTIFFVNREDMVYAEKMKICPVGKIKYFGGGIDLSFFSPKDYSSNSKTVGIVGRLVKEKGYLDLFSAFSRVLKVFPEAVLMVIGPEEPEKKDRVDISSLIKSYGLEKNILFLGERRDLNELYPKMDVFVLPSYREGLGVSILEASAMERPVVVSDIRGCREAVDDGETGILVPPGNAERIAEAIIYLLKNPEDAKKMGKAGREKIKREFDEKLVFGRIEEEYKKKLKEKCLLE</sequence>
<dbReference type="InterPro" id="IPR028098">
    <property type="entry name" value="Glyco_trans_4-like_N"/>
</dbReference>
<evidence type="ECO:0008006" key="5">
    <source>
        <dbReference type="Google" id="ProtNLM"/>
    </source>
</evidence>
<name>A0A1G2EPF0_9BACT</name>
<dbReference type="CDD" id="cd03808">
    <property type="entry name" value="GT4_CapM-like"/>
    <property type="match status" value="1"/>
</dbReference>
<proteinExistence type="predicted"/>
<dbReference type="GO" id="GO:0016757">
    <property type="term" value="F:glycosyltransferase activity"/>
    <property type="evidence" value="ECO:0007669"/>
    <property type="project" value="InterPro"/>
</dbReference>
<organism evidence="3 4">
    <name type="scientific">Candidatus Nealsonbacteria bacterium RIFOXYB1_FULL_40_15</name>
    <dbReference type="NCBI Taxonomy" id="1801677"/>
    <lineage>
        <taxon>Bacteria</taxon>
        <taxon>Candidatus Nealsoniibacteriota</taxon>
    </lineage>
</organism>
<feature type="domain" description="Glycosyl transferase family 1" evidence="1">
    <location>
        <begin position="181"/>
        <end position="340"/>
    </location>
</feature>